<evidence type="ECO:0000313" key="8">
    <source>
        <dbReference type="Proteomes" id="UP000076510"/>
    </source>
</evidence>
<keyword evidence="4" id="KW-0812">Transmembrane</keyword>
<dbReference type="InterPro" id="IPR011701">
    <property type="entry name" value="MFS"/>
</dbReference>
<evidence type="ECO:0000256" key="1">
    <source>
        <dbReference type="ARBA" id="ARBA00004651"/>
    </source>
</evidence>
<dbReference type="Gene3D" id="1.20.1250.20">
    <property type="entry name" value="MFS general substrate transporter like domains"/>
    <property type="match status" value="1"/>
</dbReference>
<evidence type="ECO:0000256" key="6">
    <source>
        <dbReference type="ARBA" id="ARBA00023136"/>
    </source>
</evidence>
<comment type="subcellular location">
    <subcellularLocation>
        <location evidence="1">Cell membrane</location>
        <topology evidence="1">Multi-pass membrane protein</topology>
    </subcellularLocation>
</comment>
<name>A0A0J5TM65_9BACI</name>
<dbReference type="InterPro" id="IPR036259">
    <property type="entry name" value="MFS_trans_sf"/>
</dbReference>
<sequence length="429" mass="47987">MRIRDWDRNLKVRLFGEAAINITFWMFFPFLTIYFTEAFGKQTAGLLLVLSQVFAVGANLMGGYCADRFGRKRMMVISAFGQGAGFLVFGLASSPWLDSALIGFICFSLVGIFGSFYWPASQAMVADVVEEKDRSHVFAVFYTSINIAVVVGPILGGIFYVNYRFELLLAAGLICVMLSILLAKMTRETAPRDAAKLKVTAGRNQAWYHAITDQFKDYGVIMKDRTFLLFIVAGILVGQTFMQLDLLLPVYIKDVVDNVTLFSIGDWSLTLVGEQVFGLILSENGLLVALLTVVVTRFITRFKERNVFILSSIVYAIAIFIFGMTSSVWVFIFAMAIFTFAELMTAGIQQTFVSKLAPDHMRGQYFAAASLRYTIARTIAPLSITLSLYIGYDWTFAILSLLALGSGGIFYFMFKRFDEKQEEVKAPIE</sequence>
<protein>
    <submittedName>
        <fullName evidence="7">MFS transporter</fullName>
    </submittedName>
</protein>
<dbReference type="InterPro" id="IPR020846">
    <property type="entry name" value="MFS_dom"/>
</dbReference>
<dbReference type="RefSeq" id="WP_048012234.1">
    <property type="nucleotide sequence ID" value="NZ_CP047095.1"/>
</dbReference>
<proteinExistence type="predicted"/>
<organism evidence="7 8">
    <name type="scientific">Rossellomorea marisflavi</name>
    <dbReference type="NCBI Taxonomy" id="189381"/>
    <lineage>
        <taxon>Bacteria</taxon>
        <taxon>Bacillati</taxon>
        <taxon>Bacillota</taxon>
        <taxon>Bacilli</taxon>
        <taxon>Bacillales</taxon>
        <taxon>Bacillaceae</taxon>
        <taxon>Rossellomorea</taxon>
    </lineage>
</organism>
<dbReference type="GO" id="GO:0022857">
    <property type="term" value="F:transmembrane transporter activity"/>
    <property type="evidence" value="ECO:0007669"/>
    <property type="project" value="InterPro"/>
</dbReference>
<dbReference type="GO" id="GO:0005886">
    <property type="term" value="C:plasma membrane"/>
    <property type="evidence" value="ECO:0007669"/>
    <property type="project" value="UniProtKB-SubCell"/>
</dbReference>
<dbReference type="PANTHER" id="PTHR23517">
    <property type="entry name" value="RESISTANCE PROTEIN MDTM, PUTATIVE-RELATED-RELATED"/>
    <property type="match status" value="1"/>
</dbReference>
<dbReference type="InterPro" id="IPR050171">
    <property type="entry name" value="MFS_Transporters"/>
</dbReference>
<comment type="caution">
    <text evidence="7">The sequence shown here is derived from an EMBL/GenBank/DDBJ whole genome shotgun (WGS) entry which is preliminary data.</text>
</comment>
<evidence type="ECO:0000256" key="3">
    <source>
        <dbReference type="ARBA" id="ARBA00022475"/>
    </source>
</evidence>
<dbReference type="OrthoDB" id="9793283at2"/>
<keyword evidence="5" id="KW-1133">Transmembrane helix</keyword>
<dbReference type="CDD" id="cd17329">
    <property type="entry name" value="MFS_MdtH_MDR_like"/>
    <property type="match status" value="1"/>
</dbReference>
<keyword evidence="3" id="KW-1003">Cell membrane</keyword>
<reference evidence="8" key="1">
    <citation type="submission" date="2016-01" db="EMBL/GenBank/DDBJ databases">
        <title>Whole genome sequencing of Bhargavaea cecembensis T14.</title>
        <authorList>
            <person name="Hong K.W."/>
        </authorList>
    </citation>
    <scope>NUCLEOTIDE SEQUENCE [LARGE SCALE GENOMIC DNA]</scope>
    <source>
        <strain evidence="8">M19</strain>
    </source>
</reference>
<evidence type="ECO:0000313" key="7">
    <source>
        <dbReference type="EMBL" id="KZE44408.1"/>
    </source>
</evidence>
<dbReference type="AlphaFoldDB" id="A0A0J5TM65"/>
<dbReference type="PROSITE" id="PS50850">
    <property type="entry name" value="MFS"/>
    <property type="match status" value="1"/>
</dbReference>
<dbReference type="SUPFAM" id="SSF103473">
    <property type="entry name" value="MFS general substrate transporter"/>
    <property type="match status" value="1"/>
</dbReference>
<keyword evidence="2" id="KW-0813">Transport</keyword>
<dbReference type="InterPro" id="IPR005829">
    <property type="entry name" value="Sugar_transporter_CS"/>
</dbReference>
<evidence type="ECO:0000256" key="2">
    <source>
        <dbReference type="ARBA" id="ARBA00022448"/>
    </source>
</evidence>
<gene>
    <name evidence="7" type="ORF">AV649_07200</name>
</gene>
<evidence type="ECO:0000256" key="4">
    <source>
        <dbReference type="ARBA" id="ARBA00022692"/>
    </source>
</evidence>
<dbReference type="Proteomes" id="UP000076510">
    <property type="component" value="Unassembled WGS sequence"/>
</dbReference>
<evidence type="ECO:0000256" key="5">
    <source>
        <dbReference type="ARBA" id="ARBA00022989"/>
    </source>
</evidence>
<dbReference type="PATRIC" id="fig|189381.10.peg.1557"/>
<dbReference type="EMBL" id="LQQY01000043">
    <property type="protein sequence ID" value="KZE44408.1"/>
    <property type="molecule type" value="Genomic_DNA"/>
</dbReference>
<dbReference type="Pfam" id="PF07690">
    <property type="entry name" value="MFS_1"/>
    <property type="match status" value="2"/>
</dbReference>
<accession>A0A0J5TM65</accession>
<dbReference type="PROSITE" id="PS00216">
    <property type="entry name" value="SUGAR_TRANSPORT_1"/>
    <property type="match status" value="1"/>
</dbReference>
<dbReference type="PANTHER" id="PTHR23517:SF3">
    <property type="entry name" value="INTEGRAL MEMBRANE TRANSPORT PROTEIN"/>
    <property type="match status" value="1"/>
</dbReference>
<keyword evidence="6" id="KW-0472">Membrane</keyword>